<dbReference type="GO" id="GO:0006281">
    <property type="term" value="P:DNA repair"/>
    <property type="evidence" value="ECO:0007669"/>
    <property type="project" value="InterPro"/>
</dbReference>
<dbReference type="PROSITE" id="PS01124">
    <property type="entry name" value="HTH_ARAC_FAMILY_2"/>
    <property type="match status" value="1"/>
</dbReference>
<evidence type="ECO:0000313" key="8">
    <source>
        <dbReference type="Proteomes" id="UP000327118"/>
    </source>
</evidence>
<evidence type="ECO:0000313" key="7">
    <source>
        <dbReference type="EMBL" id="KAE8355512.1"/>
    </source>
</evidence>
<feature type="domain" description="HTH araC/xylS-type" evidence="6">
    <location>
        <begin position="102"/>
        <end position="149"/>
    </location>
</feature>
<gene>
    <name evidence="7" type="ORF">BDV28DRAFT_128788</name>
</gene>
<dbReference type="Proteomes" id="UP000327118">
    <property type="component" value="Unassembled WGS sequence"/>
</dbReference>
<evidence type="ECO:0000256" key="5">
    <source>
        <dbReference type="ARBA" id="ARBA00023163"/>
    </source>
</evidence>
<evidence type="ECO:0000256" key="4">
    <source>
        <dbReference type="ARBA" id="ARBA00023159"/>
    </source>
</evidence>
<accession>A0A5N6ZCY9</accession>
<dbReference type="GO" id="GO:0008168">
    <property type="term" value="F:methyltransferase activity"/>
    <property type="evidence" value="ECO:0007669"/>
    <property type="project" value="UniProtKB-KW"/>
</dbReference>
<dbReference type="OrthoDB" id="2447880at2759"/>
<sequence length="272" mass="30171">MRSQENSPQKITRLSACATQPLSATARWQAVVRRDPTAESFVYAVLTTKIYCRPSCPARLARRANVRFYDTPSQAEKAGFRPCKRCKPEILPAVNPQTQMIQTACKNIQSDVATGSKPTLRKLADQACLTPSHFHRVFKKIMGVTPGQYAAALLKGGSEGPLDECSRDVNMTKVRPCVVGSDQELCLPDCREVVDVFDTGDTVLWNDFDALLAEEAGYAPFVEDFISLPHEHFSGATECRHKDINGFLLEPEQGSLLDNDVQLAYVEDIMPF</sequence>
<comment type="cofactor">
    <cofactor evidence="1">
        <name>Zn(2+)</name>
        <dbReference type="ChEBI" id="CHEBI:29105"/>
    </cofactor>
</comment>
<dbReference type="Pfam" id="PF02805">
    <property type="entry name" value="Ada_Zn_binding"/>
    <property type="match status" value="1"/>
</dbReference>
<proteinExistence type="predicted"/>
<dbReference type="InterPro" id="IPR035451">
    <property type="entry name" value="Ada-like_dom_sf"/>
</dbReference>
<dbReference type="GO" id="GO:0008270">
    <property type="term" value="F:zinc ion binding"/>
    <property type="evidence" value="ECO:0007669"/>
    <property type="project" value="InterPro"/>
</dbReference>
<dbReference type="GO" id="GO:0043565">
    <property type="term" value="F:sequence-specific DNA binding"/>
    <property type="evidence" value="ECO:0007669"/>
    <property type="project" value="InterPro"/>
</dbReference>
<dbReference type="Gene3D" id="3.40.10.10">
    <property type="entry name" value="DNA Methylphosphotriester Repair Domain"/>
    <property type="match status" value="1"/>
</dbReference>
<keyword evidence="2" id="KW-0808">Transferase</keyword>
<dbReference type="InterPro" id="IPR004026">
    <property type="entry name" value="Ada_DNA_repair_Zn-bd"/>
</dbReference>
<dbReference type="InterPro" id="IPR009057">
    <property type="entry name" value="Homeodomain-like_sf"/>
</dbReference>
<evidence type="ECO:0000256" key="1">
    <source>
        <dbReference type="ARBA" id="ARBA00001947"/>
    </source>
</evidence>
<dbReference type="SUPFAM" id="SSF46689">
    <property type="entry name" value="Homeodomain-like"/>
    <property type="match status" value="1"/>
</dbReference>
<dbReference type="EMBL" id="ML739051">
    <property type="protein sequence ID" value="KAE8355512.1"/>
    <property type="molecule type" value="Genomic_DNA"/>
</dbReference>
<reference evidence="8" key="1">
    <citation type="submission" date="2019-04" db="EMBL/GenBank/DDBJ databases">
        <title>Friends and foes A comparative genomics studyof 23 Aspergillus species from section Flavi.</title>
        <authorList>
            <consortium name="DOE Joint Genome Institute"/>
            <person name="Kjaerbolling I."/>
            <person name="Vesth T."/>
            <person name="Frisvad J.C."/>
            <person name="Nybo J.L."/>
            <person name="Theobald S."/>
            <person name="Kildgaard S."/>
            <person name="Isbrandt T."/>
            <person name="Kuo A."/>
            <person name="Sato A."/>
            <person name="Lyhne E.K."/>
            <person name="Kogle M.E."/>
            <person name="Wiebenga A."/>
            <person name="Kun R.S."/>
            <person name="Lubbers R.J."/>
            <person name="Makela M.R."/>
            <person name="Barry K."/>
            <person name="Chovatia M."/>
            <person name="Clum A."/>
            <person name="Daum C."/>
            <person name="Haridas S."/>
            <person name="He G."/>
            <person name="LaButti K."/>
            <person name="Lipzen A."/>
            <person name="Mondo S."/>
            <person name="Riley R."/>
            <person name="Salamov A."/>
            <person name="Simmons B.A."/>
            <person name="Magnuson J.K."/>
            <person name="Henrissat B."/>
            <person name="Mortensen U.H."/>
            <person name="Larsen T.O."/>
            <person name="Devries R.P."/>
            <person name="Grigoriev I.V."/>
            <person name="Machida M."/>
            <person name="Baker S.E."/>
            <person name="Andersen M.R."/>
        </authorList>
    </citation>
    <scope>NUCLEOTIDE SEQUENCE [LARGE SCALE GENOMIC DNA]</scope>
    <source>
        <strain evidence="8">CBS 553.77</strain>
    </source>
</reference>
<dbReference type="Gene3D" id="1.10.10.60">
    <property type="entry name" value="Homeodomain-like"/>
    <property type="match status" value="1"/>
</dbReference>
<keyword evidence="8" id="KW-1185">Reference proteome</keyword>
<keyword evidence="4" id="KW-0010">Activator</keyword>
<keyword evidence="2" id="KW-0489">Methyltransferase</keyword>
<dbReference type="GO" id="GO:0032259">
    <property type="term" value="P:methylation"/>
    <property type="evidence" value="ECO:0007669"/>
    <property type="project" value="UniProtKB-KW"/>
</dbReference>
<dbReference type="GO" id="GO:0003700">
    <property type="term" value="F:DNA-binding transcription factor activity"/>
    <property type="evidence" value="ECO:0007669"/>
    <property type="project" value="InterPro"/>
</dbReference>
<keyword evidence="5" id="KW-0804">Transcription</keyword>
<name>A0A5N6ZCY9_9EURO</name>
<evidence type="ECO:0000256" key="2">
    <source>
        <dbReference type="ARBA" id="ARBA00022603"/>
    </source>
</evidence>
<evidence type="ECO:0000256" key="3">
    <source>
        <dbReference type="ARBA" id="ARBA00023015"/>
    </source>
</evidence>
<keyword evidence="3" id="KW-0805">Transcription regulation</keyword>
<protein>
    <submittedName>
        <fullName evidence="7">Metal binding domain of Ada-domain-containing protein</fullName>
    </submittedName>
</protein>
<dbReference type="SUPFAM" id="SSF57884">
    <property type="entry name" value="Ada DNA repair protein, N-terminal domain (N-Ada 10)"/>
    <property type="match status" value="1"/>
</dbReference>
<organism evidence="7 8">
    <name type="scientific">Aspergillus coremiiformis</name>
    <dbReference type="NCBI Taxonomy" id="138285"/>
    <lineage>
        <taxon>Eukaryota</taxon>
        <taxon>Fungi</taxon>
        <taxon>Dikarya</taxon>
        <taxon>Ascomycota</taxon>
        <taxon>Pezizomycotina</taxon>
        <taxon>Eurotiomycetes</taxon>
        <taxon>Eurotiomycetidae</taxon>
        <taxon>Eurotiales</taxon>
        <taxon>Aspergillaceae</taxon>
        <taxon>Aspergillus</taxon>
        <taxon>Aspergillus subgen. Circumdati</taxon>
    </lineage>
</organism>
<evidence type="ECO:0000259" key="6">
    <source>
        <dbReference type="PROSITE" id="PS01124"/>
    </source>
</evidence>
<dbReference type="AlphaFoldDB" id="A0A5N6ZCY9"/>
<dbReference type="Pfam" id="PF00165">
    <property type="entry name" value="HTH_AraC"/>
    <property type="match status" value="1"/>
</dbReference>
<dbReference type="InterPro" id="IPR018060">
    <property type="entry name" value="HTH_AraC"/>
</dbReference>